<dbReference type="PANTHER" id="PTHR43086">
    <property type="entry name" value="VERY-LONG-CHAIN 3-OXOOACYL-COA REDUCTASE"/>
    <property type="match status" value="1"/>
</dbReference>
<evidence type="ECO:0000256" key="1">
    <source>
        <dbReference type="ARBA" id="ARBA00006484"/>
    </source>
</evidence>
<evidence type="ECO:0000256" key="2">
    <source>
        <dbReference type="ARBA" id="ARBA00023002"/>
    </source>
</evidence>
<reference evidence="4" key="1">
    <citation type="submission" date="2017-05" db="EMBL/GenBank/DDBJ databases">
        <authorList>
            <person name="Macchi M."/>
            <person name="Festa S."/>
            <person name="Coppotelli B.M."/>
            <person name="Morelli I.S."/>
        </authorList>
    </citation>
    <scope>NUCLEOTIDE SEQUENCE [LARGE SCALE GENOMIC DNA]</scope>
    <source>
        <strain evidence="4">I</strain>
    </source>
</reference>
<dbReference type="EMBL" id="NHON01000001">
    <property type="protein sequence ID" value="OWJ69159.1"/>
    <property type="molecule type" value="Genomic_DNA"/>
</dbReference>
<evidence type="ECO:0000313" key="3">
    <source>
        <dbReference type="EMBL" id="OWJ69159.1"/>
    </source>
</evidence>
<name>A0A211ZVB8_9PROT</name>
<keyword evidence="4" id="KW-1185">Reference proteome</keyword>
<keyword evidence="2" id="KW-0560">Oxidoreductase</keyword>
<accession>A0A211ZVB8</accession>
<proteinExistence type="inferred from homology"/>
<comment type="similarity">
    <text evidence="1">Belongs to the short-chain dehydrogenases/reductases (SDR) family.</text>
</comment>
<protein>
    <submittedName>
        <fullName evidence="3">Uncharacterized protein</fullName>
    </submittedName>
</protein>
<dbReference type="Gene3D" id="3.40.50.720">
    <property type="entry name" value="NAD(P)-binding Rossmann-like Domain"/>
    <property type="match status" value="1"/>
</dbReference>
<dbReference type="Proteomes" id="UP000196655">
    <property type="component" value="Unassembled WGS sequence"/>
</dbReference>
<dbReference type="SUPFAM" id="SSF51735">
    <property type="entry name" value="NAD(P)-binding Rossmann-fold domains"/>
    <property type="match status" value="1"/>
</dbReference>
<organism evidence="3 4">
    <name type="scientific">Inquilinus limosus</name>
    <dbReference type="NCBI Taxonomy" id="171674"/>
    <lineage>
        <taxon>Bacteria</taxon>
        <taxon>Pseudomonadati</taxon>
        <taxon>Pseudomonadota</taxon>
        <taxon>Alphaproteobacteria</taxon>
        <taxon>Rhodospirillales</taxon>
        <taxon>Rhodospirillaceae</taxon>
        <taxon>Inquilinus</taxon>
    </lineage>
</organism>
<dbReference type="InterPro" id="IPR036291">
    <property type="entry name" value="NAD(P)-bd_dom_sf"/>
</dbReference>
<dbReference type="AlphaFoldDB" id="A0A211ZVB8"/>
<dbReference type="InterPro" id="IPR002347">
    <property type="entry name" value="SDR_fam"/>
</dbReference>
<dbReference type="PANTHER" id="PTHR43086:SF3">
    <property type="entry name" value="NADP-DEPENDENT 3-HYDROXY ACID DEHYDROGENASE YDFG"/>
    <property type="match status" value="1"/>
</dbReference>
<gene>
    <name evidence="3" type="ORF">BWR60_01105</name>
</gene>
<dbReference type="Pfam" id="PF00106">
    <property type="entry name" value="adh_short"/>
    <property type="match status" value="1"/>
</dbReference>
<sequence length="79" mass="8556">MSAIRQVALVTGASSGIGAVFADRLAQRGYDFVLVARRAQRLRDLADRLGLPFRHRDALILLRTLTVSASSARSLACLC</sequence>
<evidence type="ECO:0000313" key="4">
    <source>
        <dbReference type="Proteomes" id="UP000196655"/>
    </source>
</evidence>
<dbReference type="GO" id="GO:0016491">
    <property type="term" value="F:oxidoreductase activity"/>
    <property type="evidence" value="ECO:0007669"/>
    <property type="project" value="UniProtKB-KW"/>
</dbReference>
<dbReference type="RefSeq" id="WP_218823267.1">
    <property type="nucleotide sequence ID" value="NZ_NHON01000001.1"/>
</dbReference>
<comment type="caution">
    <text evidence="3">The sequence shown here is derived from an EMBL/GenBank/DDBJ whole genome shotgun (WGS) entry which is preliminary data.</text>
</comment>